<dbReference type="CDD" id="cd07067">
    <property type="entry name" value="HP_PGM_like"/>
    <property type="match status" value="1"/>
</dbReference>
<comment type="caution">
    <text evidence="1">The sequence shown here is derived from an EMBL/GenBank/DDBJ whole genome shotgun (WGS) entry which is preliminary data.</text>
</comment>
<evidence type="ECO:0000313" key="2">
    <source>
        <dbReference type="Proteomes" id="UP001595841"/>
    </source>
</evidence>
<sequence>MKQLILMRHGKSSWEYEVSDKDRPLQQRGIKDAHLVAKAFKESGPVIDFAFSSPANRALHTSMIFLRDIDFDLTRFKVDKHLYDFSGDSVDGFIKRLNNEWDTVAIFGHNYAFTSLANTWGDQYIENVPTAGLVHVTFDVDDWSKISKGTTKKTIFPKDLKQ</sequence>
<dbReference type="Gene3D" id="3.40.50.1240">
    <property type="entry name" value="Phosphoglycerate mutase-like"/>
    <property type="match status" value="1"/>
</dbReference>
<dbReference type="InterPro" id="IPR029033">
    <property type="entry name" value="His_PPase_superfam"/>
</dbReference>
<dbReference type="PANTHER" id="PTHR47623">
    <property type="entry name" value="OS09G0287300 PROTEIN"/>
    <property type="match status" value="1"/>
</dbReference>
<accession>A0ABV8PIY3</accession>
<dbReference type="Proteomes" id="UP001595841">
    <property type="component" value="Unassembled WGS sequence"/>
</dbReference>
<dbReference type="Pfam" id="PF00300">
    <property type="entry name" value="His_Phos_1"/>
    <property type="match status" value="1"/>
</dbReference>
<gene>
    <name evidence="1" type="ORF">ACFOWS_03040</name>
</gene>
<keyword evidence="2" id="KW-1185">Reference proteome</keyword>
<dbReference type="RefSeq" id="WP_379762483.1">
    <property type="nucleotide sequence ID" value="NZ_JBHSCL010000003.1"/>
</dbReference>
<dbReference type="SMART" id="SM00855">
    <property type="entry name" value="PGAM"/>
    <property type="match status" value="1"/>
</dbReference>
<dbReference type="SUPFAM" id="SSF53254">
    <property type="entry name" value="Phosphoglycerate mutase-like"/>
    <property type="match status" value="1"/>
</dbReference>
<name>A0ABV8PIY3_9FLAO</name>
<reference evidence="2" key="1">
    <citation type="journal article" date="2019" name="Int. J. Syst. Evol. Microbiol.">
        <title>The Global Catalogue of Microorganisms (GCM) 10K type strain sequencing project: providing services to taxonomists for standard genome sequencing and annotation.</title>
        <authorList>
            <consortium name="The Broad Institute Genomics Platform"/>
            <consortium name="The Broad Institute Genome Sequencing Center for Infectious Disease"/>
            <person name="Wu L."/>
            <person name="Ma J."/>
        </authorList>
    </citation>
    <scope>NUCLEOTIDE SEQUENCE [LARGE SCALE GENOMIC DNA]</scope>
    <source>
        <strain evidence="2">CGMCC 1.15774</strain>
    </source>
</reference>
<evidence type="ECO:0000313" key="1">
    <source>
        <dbReference type="EMBL" id="MFC4219088.1"/>
    </source>
</evidence>
<protein>
    <submittedName>
        <fullName evidence="1">SixA phosphatase family protein</fullName>
    </submittedName>
</protein>
<proteinExistence type="predicted"/>
<dbReference type="InterPro" id="IPR013078">
    <property type="entry name" value="His_Pase_superF_clade-1"/>
</dbReference>
<organism evidence="1 2">
    <name type="scientific">Flagellimonas marina</name>
    <dbReference type="NCBI Taxonomy" id="1775168"/>
    <lineage>
        <taxon>Bacteria</taxon>
        <taxon>Pseudomonadati</taxon>
        <taxon>Bacteroidota</taxon>
        <taxon>Flavobacteriia</taxon>
        <taxon>Flavobacteriales</taxon>
        <taxon>Flavobacteriaceae</taxon>
        <taxon>Flagellimonas</taxon>
    </lineage>
</organism>
<dbReference type="PANTHER" id="PTHR47623:SF1">
    <property type="entry name" value="OS09G0287300 PROTEIN"/>
    <property type="match status" value="1"/>
</dbReference>
<dbReference type="EMBL" id="JBHSCL010000003">
    <property type="protein sequence ID" value="MFC4219088.1"/>
    <property type="molecule type" value="Genomic_DNA"/>
</dbReference>